<evidence type="ECO:0000313" key="3">
    <source>
        <dbReference type="Proteomes" id="UP000028709"/>
    </source>
</evidence>
<protein>
    <submittedName>
        <fullName evidence="2">Uncharacterized protein</fullName>
    </submittedName>
</protein>
<evidence type="ECO:0000256" key="1">
    <source>
        <dbReference type="SAM" id="MobiDB-lite"/>
    </source>
</evidence>
<organism evidence="2 3">
    <name type="scientific">Chryseobacterium piperi</name>
    <dbReference type="NCBI Taxonomy" id="558152"/>
    <lineage>
        <taxon>Bacteria</taxon>
        <taxon>Pseudomonadati</taxon>
        <taxon>Bacteroidota</taxon>
        <taxon>Flavobacteriia</taxon>
        <taxon>Flavobacteriales</taxon>
        <taxon>Weeksellaceae</taxon>
        <taxon>Chryseobacterium group</taxon>
        <taxon>Chryseobacterium</taxon>
    </lineage>
</organism>
<keyword evidence="3" id="KW-1185">Reference proteome</keyword>
<feature type="region of interest" description="Disordered" evidence="1">
    <location>
        <begin position="42"/>
        <end position="68"/>
    </location>
</feature>
<sequence length="68" mass="7945">MSVKILQNTHVYNGNNQKRAGINSRPFLLAKISVHYNISPRNTIRKNPVNKSEKHEPFNVKNLRDLQY</sequence>
<dbReference type="EMBL" id="JPRJ01000047">
    <property type="protein sequence ID" value="KFF17060.1"/>
    <property type="molecule type" value="Genomic_DNA"/>
</dbReference>
<dbReference type="KEGG" id="cpip:CJF12_19990"/>
<dbReference type="AlphaFoldDB" id="A0A086AK46"/>
<gene>
    <name evidence="2" type="ORF">IQ37_17395</name>
</gene>
<feature type="compositionally biased region" description="Basic and acidic residues" evidence="1">
    <location>
        <begin position="51"/>
        <end position="68"/>
    </location>
</feature>
<reference evidence="2 3" key="1">
    <citation type="submission" date="2014-07" db="EMBL/GenBank/DDBJ databases">
        <title>Genome of Chryseobacterium piperi CTM.</title>
        <authorList>
            <person name="Pipes S.E."/>
            <person name="Stropko S.J."/>
            <person name="Newman J.D."/>
        </authorList>
    </citation>
    <scope>NUCLEOTIDE SEQUENCE [LARGE SCALE GENOMIC DNA]</scope>
    <source>
        <strain evidence="2 3">CTM</strain>
    </source>
</reference>
<dbReference type="Proteomes" id="UP000028709">
    <property type="component" value="Unassembled WGS sequence"/>
</dbReference>
<proteinExistence type="predicted"/>
<comment type="caution">
    <text evidence="2">The sequence shown here is derived from an EMBL/GenBank/DDBJ whole genome shotgun (WGS) entry which is preliminary data.</text>
</comment>
<evidence type="ECO:0000313" key="2">
    <source>
        <dbReference type="EMBL" id="KFF17060.1"/>
    </source>
</evidence>
<name>A0A086AK46_9FLAO</name>
<dbReference type="STRING" id="558152.IQ37_17395"/>
<accession>A0A086AK46</accession>